<keyword evidence="8" id="KW-1133">Transmembrane helix</keyword>
<keyword evidence="8" id="KW-0472">Membrane</keyword>
<evidence type="ECO:0000313" key="16">
    <source>
        <dbReference type="Proteomes" id="UP000474042"/>
    </source>
</evidence>
<reference evidence="13 14" key="1">
    <citation type="submission" date="2016-01" db="EMBL/GenBank/DDBJ databases">
        <title>Characterization of the Clostridium difficile lineages that are prevalent in Hong Kong and China.</title>
        <authorList>
            <person name="Kwok J.S.-L."/>
            <person name="Lam W.-Y."/>
            <person name="Ip M."/>
            <person name="Chan T.-F."/>
            <person name="Hawkey P.M."/>
            <person name="Tsui S.K.-W."/>
        </authorList>
    </citation>
    <scope>NUCLEOTIDE SEQUENCE [LARGE SCALE GENOMIC DNA]</scope>
    <source>
        <strain evidence="13 14">300064</strain>
    </source>
</reference>
<keyword evidence="6 8" id="KW-0378">Hydrolase</keyword>
<dbReference type="CDD" id="cd06530">
    <property type="entry name" value="S26_SPase_I"/>
    <property type="match status" value="1"/>
</dbReference>
<feature type="active site" evidence="7">
    <location>
        <position position="57"/>
    </location>
</feature>
<evidence type="ECO:0000256" key="9">
    <source>
        <dbReference type="RuleBase" id="RU362042"/>
    </source>
</evidence>
<keyword evidence="5 8" id="KW-0645">Protease</keyword>
<accession>A0A2S7FEN8</accession>
<dbReference type="PROSITE" id="PS00501">
    <property type="entry name" value="SPASE_I_1"/>
    <property type="match status" value="1"/>
</dbReference>
<proteinExistence type="inferred from homology"/>
<comment type="catalytic activity">
    <reaction evidence="1 8">
        <text>Cleavage of hydrophobic, N-terminal signal or leader sequences from secreted and periplasmic proteins.</text>
        <dbReference type="EC" id="3.4.21.89"/>
    </reaction>
</comment>
<evidence type="ECO:0000256" key="3">
    <source>
        <dbReference type="ARBA" id="ARBA00009370"/>
    </source>
</evidence>
<dbReference type="GO" id="GO:0004252">
    <property type="term" value="F:serine-type endopeptidase activity"/>
    <property type="evidence" value="ECO:0007669"/>
    <property type="project" value="InterPro"/>
</dbReference>
<evidence type="ECO:0000313" key="13">
    <source>
        <dbReference type="EMBL" id="PPV17275.1"/>
    </source>
</evidence>
<dbReference type="Proteomes" id="UP000321089">
    <property type="component" value="Unassembled WGS sequence"/>
</dbReference>
<gene>
    <name evidence="12" type="primary">lepB</name>
    <name evidence="13" type="ORF">AWN73_08115</name>
    <name evidence="11" type="ORF">CBU02nite_22200</name>
    <name evidence="12" type="ORF">GND98_010165</name>
</gene>
<feature type="active site" evidence="7">
    <location>
        <position position="98"/>
    </location>
</feature>
<dbReference type="EMBL" id="WOFV02000028">
    <property type="protein sequence ID" value="NAS18227.1"/>
    <property type="molecule type" value="Genomic_DNA"/>
</dbReference>
<evidence type="ECO:0000313" key="15">
    <source>
        <dbReference type="Proteomes" id="UP000321089"/>
    </source>
</evidence>
<dbReference type="InterPro" id="IPR019757">
    <property type="entry name" value="Pept_S26A_signal_pept_1_Lys-AS"/>
</dbReference>
<dbReference type="InterPro" id="IPR019533">
    <property type="entry name" value="Peptidase_S26"/>
</dbReference>
<dbReference type="EMBL" id="LRDH01000035">
    <property type="protein sequence ID" value="PPV17275.1"/>
    <property type="molecule type" value="Genomic_DNA"/>
</dbReference>
<evidence type="ECO:0000256" key="2">
    <source>
        <dbReference type="ARBA" id="ARBA00004401"/>
    </source>
</evidence>
<dbReference type="PANTHER" id="PTHR43390">
    <property type="entry name" value="SIGNAL PEPTIDASE I"/>
    <property type="match status" value="1"/>
</dbReference>
<evidence type="ECO:0000256" key="5">
    <source>
        <dbReference type="ARBA" id="ARBA00022670"/>
    </source>
</evidence>
<sequence>MKENDIIENKEIENDGESKEKKGNFFKDWIIPILCAIAIAVAINKFVFINVYIPSGSMIPTLNINDKLIVTRIWNKDSIKRGDIIVFKSEELNETVIKRVIGLPGDHVEITDGLVKVNGEQIDESYVKNNESYNGIFDVPEGKLLFLGDNRAVSYDARYWENPYIDEDDVQGKAQLRYYPISDFGLVR</sequence>
<dbReference type="PROSITE" id="PS00760">
    <property type="entry name" value="SPASE_I_2"/>
    <property type="match status" value="1"/>
</dbReference>
<dbReference type="InterPro" id="IPR000223">
    <property type="entry name" value="Pept_S26A_signal_pept_1"/>
</dbReference>
<dbReference type="Pfam" id="PF10502">
    <property type="entry name" value="Peptidase_S26"/>
    <property type="match status" value="1"/>
</dbReference>
<dbReference type="PANTHER" id="PTHR43390:SF1">
    <property type="entry name" value="CHLOROPLAST PROCESSING PEPTIDASE"/>
    <property type="match status" value="1"/>
</dbReference>
<dbReference type="NCBIfam" id="TIGR02227">
    <property type="entry name" value="sigpep_I_bact"/>
    <property type="match status" value="1"/>
</dbReference>
<dbReference type="RefSeq" id="WP_003413763.1">
    <property type="nucleotide sequence ID" value="NZ_BKBC01000030.1"/>
</dbReference>
<evidence type="ECO:0000256" key="1">
    <source>
        <dbReference type="ARBA" id="ARBA00000677"/>
    </source>
</evidence>
<dbReference type="Gene3D" id="2.10.109.10">
    <property type="entry name" value="Umud Fragment, subunit A"/>
    <property type="match status" value="1"/>
</dbReference>
<evidence type="ECO:0000256" key="6">
    <source>
        <dbReference type="ARBA" id="ARBA00022801"/>
    </source>
</evidence>
<dbReference type="GO" id="GO:0005886">
    <property type="term" value="C:plasma membrane"/>
    <property type="evidence" value="ECO:0007669"/>
    <property type="project" value="UniProtKB-SubCell"/>
</dbReference>
<name>A0A2S7FEN8_CLOBU</name>
<evidence type="ECO:0000313" key="12">
    <source>
        <dbReference type="EMBL" id="NAS18227.1"/>
    </source>
</evidence>
<organism evidence="13 14">
    <name type="scientific">Clostridium butyricum</name>
    <dbReference type="NCBI Taxonomy" id="1492"/>
    <lineage>
        <taxon>Bacteria</taxon>
        <taxon>Bacillati</taxon>
        <taxon>Bacillota</taxon>
        <taxon>Clostridia</taxon>
        <taxon>Eubacteriales</taxon>
        <taxon>Clostridiaceae</taxon>
        <taxon>Clostridium</taxon>
    </lineage>
</organism>
<dbReference type="InterPro" id="IPR036286">
    <property type="entry name" value="LexA/Signal_pep-like_sf"/>
</dbReference>
<dbReference type="InterPro" id="IPR019756">
    <property type="entry name" value="Pept_S26A_signal_pept_1_Ser-AS"/>
</dbReference>
<dbReference type="AlphaFoldDB" id="A0A2S7FEN8"/>
<evidence type="ECO:0000256" key="8">
    <source>
        <dbReference type="RuleBase" id="RU003993"/>
    </source>
</evidence>
<evidence type="ECO:0000259" key="10">
    <source>
        <dbReference type="Pfam" id="PF10502"/>
    </source>
</evidence>
<comment type="caution">
    <text evidence="13">The sequence shown here is derived from an EMBL/GenBank/DDBJ whole genome shotgun (WGS) entry which is preliminary data.</text>
</comment>
<feature type="transmembrane region" description="Helical" evidence="8">
    <location>
        <begin position="29"/>
        <end position="53"/>
    </location>
</feature>
<dbReference type="EMBL" id="BKBC01000030">
    <property type="protein sequence ID" value="GEQ21714.1"/>
    <property type="molecule type" value="Genomic_DNA"/>
</dbReference>
<evidence type="ECO:0000256" key="4">
    <source>
        <dbReference type="ARBA" id="ARBA00013208"/>
    </source>
</evidence>
<reference evidence="12 16" key="3">
    <citation type="submission" date="2020-01" db="EMBL/GenBank/DDBJ databases">
        <title>Genome sequence of a 1,3-propanediol producer, Clostridium butyricum S3.</title>
        <authorList>
            <person name="Zhou J."/>
        </authorList>
    </citation>
    <scope>NUCLEOTIDE SEQUENCE [LARGE SCALE GENOMIC DNA]</scope>
    <source>
        <strain evidence="12 16">S3</strain>
    </source>
</reference>
<dbReference type="GO" id="GO:0009003">
    <property type="term" value="F:signal peptidase activity"/>
    <property type="evidence" value="ECO:0007669"/>
    <property type="project" value="UniProtKB-EC"/>
</dbReference>
<feature type="domain" description="Peptidase S26" evidence="10">
    <location>
        <begin position="27"/>
        <end position="179"/>
    </location>
</feature>
<evidence type="ECO:0000256" key="7">
    <source>
        <dbReference type="PIRSR" id="PIRSR600223-1"/>
    </source>
</evidence>
<evidence type="ECO:0000313" key="14">
    <source>
        <dbReference type="Proteomes" id="UP000238081"/>
    </source>
</evidence>
<dbReference type="Proteomes" id="UP000474042">
    <property type="component" value="Unassembled WGS sequence"/>
</dbReference>
<dbReference type="PRINTS" id="PR00727">
    <property type="entry name" value="LEADERPTASE"/>
</dbReference>
<dbReference type="SUPFAM" id="SSF51306">
    <property type="entry name" value="LexA/Signal peptidase"/>
    <property type="match status" value="1"/>
</dbReference>
<comment type="subcellular location">
    <subcellularLocation>
        <location evidence="2">Cell membrane</location>
        <topology evidence="2">Single-pass type II membrane protein</topology>
    </subcellularLocation>
    <subcellularLocation>
        <location evidence="9">Membrane</location>
        <topology evidence="9">Single-pass type II membrane protein</topology>
    </subcellularLocation>
</comment>
<dbReference type="GO" id="GO:0006465">
    <property type="term" value="P:signal peptide processing"/>
    <property type="evidence" value="ECO:0007669"/>
    <property type="project" value="InterPro"/>
</dbReference>
<protein>
    <recommendedName>
        <fullName evidence="4 8">Signal peptidase I</fullName>
        <ecNumber evidence="4 8">3.4.21.89</ecNumber>
    </recommendedName>
</protein>
<evidence type="ECO:0000313" key="11">
    <source>
        <dbReference type="EMBL" id="GEQ21714.1"/>
    </source>
</evidence>
<keyword evidence="8" id="KW-0812">Transmembrane</keyword>
<reference evidence="11 15" key="2">
    <citation type="submission" date="2019-07" db="EMBL/GenBank/DDBJ databases">
        <title>Whole genome shotgun sequence of Clostridium butyricum NBRC 3858.</title>
        <authorList>
            <person name="Hosoyama A."/>
            <person name="Uohara A."/>
            <person name="Ohji S."/>
            <person name="Ichikawa N."/>
        </authorList>
    </citation>
    <scope>NUCLEOTIDE SEQUENCE [LARGE SCALE GENOMIC DNA]</scope>
    <source>
        <strain evidence="11 15">NBRC 3858</strain>
    </source>
</reference>
<dbReference type="Proteomes" id="UP000238081">
    <property type="component" value="Unassembled WGS sequence"/>
</dbReference>
<comment type="similarity">
    <text evidence="3 9">Belongs to the peptidase S26 family.</text>
</comment>
<dbReference type="EC" id="3.4.21.89" evidence="4 8"/>